<dbReference type="AlphaFoldDB" id="A0AAW2MLS0"/>
<feature type="region of interest" description="Disordered" evidence="1">
    <location>
        <begin position="15"/>
        <end position="38"/>
    </location>
</feature>
<evidence type="ECO:0000256" key="1">
    <source>
        <dbReference type="SAM" id="MobiDB-lite"/>
    </source>
</evidence>
<sequence>MGGAPCLLSAGGVVTEMSPSASSRTSTSDGWPHGPGPVLPLVPNCRRDYMLDSSQQGWGQFFGRNVRRGAIRAIRRDYMPGT</sequence>
<comment type="caution">
    <text evidence="2">The sequence shown here is derived from an EMBL/GenBank/DDBJ whole genome shotgun (WGS) entry which is preliminary data.</text>
</comment>
<dbReference type="EMBL" id="JACGWK010000010">
    <property type="protein sequence ID" value="KAL0331738.1"/>
    <property type="molecule type" value="Genomic_DNA"/>
</dbReference>
<gene>
    <name evidence="2" type="ORF">Sangu_1719300</name>
</gene>
<protein>
    <submittedName>
        <fullName evidence="2">Uncharacterized protein</fullName>
    </submittedName>
</protein>
<evidence type="ECO:0000313" key="2">
    <source>
        <dbReference type="EMBL" id="KAL0331738.1"/>
    </source>
</evidence>
<proteinExistence type="predicted"/>
<reference evidence="2" key="2">
    <citation type="journal article" date="2024" name="Plant">
        <title>Genomic evolution and insights into agronomic trait innovations of Sesamum species.</title>
        <authorList>
            <person name="Miao H."/>
            <person name="Wang L."/>
            <person name="Qu L."/>
            <person name="Liu H."/>
            <person name="Sun Y."/>
            <person name="Le M."/>
            <person name="Wang Q."/>
            <person name="Wei S."/>
            <person name="Zheng Y."/>
            <person name="Lin W."/>
            <person name="Duan Y."/>
            <person name="Cao H."/>
            <person name="Xiong S."/>
            <person name="Wang X."/>
            <person name="Wei L."/>
            <person name="Li C."/>
            <person name="Ma Q."/>
            <person name="Ju M."/>
            <person name="Zhao R."/>
            <person name="Li G."/>
            <person name="Mu C."/>
            <person name="Tian Q."/>
            <person name="Mei H."/>
            <person name="Zhang T."/>
            <person name="Gao T."/>
            <person name="Zhang H."/>
        </authorList>
    </citation>
    <scope>NUCLEOTIDE SEQUENCE</scope>
    <source>
        <strain evidence="2">G01</strain>
    </source>
</reference>
<accession>A0AAW2MLS0</accession>
<name>A0AAW2MLS0_9LAMI</name>
<feature type="compositionally biased region" description="Low complexity" evidence="1">
    <location>
        <begin position="15"/>
        <end position="28"/>
    </location>
</feature>
<reference evidence="2" key="1">
    <citation type="submission" date="2020-06" db="EMBL/GenBank/DDBJ databases">
        <authorList>
            <person name="Li T."/>
            <person name="Hu X."/>
            <person name="Zhang T."/>
            <person name="Song X."/>
            <person name="Zhang H."/>
            <person name="Dai N."/>
            <person name="Sheng W."/>
            <person name="Hou X."/>
            <person name="Wei L."/>
        </authorList>
    </citation>
    <scope>NUCLEOTIDE SEQUENCE</scope>
    <source>
        <strain evidence="2">G01</strain>
        <tissue evidence="2">Leaf</tissue>
    </source>
</reference>
<organism evidence="2">
    <name type="scientific">Sesamum angustifolium</name>
    <dbReference type="NCBI Taxonomy" id="2727405"/>
    <lineage>
        <taxon>Eukaryota</taxon>
        <taxon>Viridiplantae</taxon>
        <taxon>Streptophyta</taxon>
        <taxon>Embryophyta</taxon>
        <taxon>Tracheophyta</taxon>
        <taxon>Spermatophyta</taxon>
        <taxon>Magnoliopsida</taxon>
        <taxon>eudicotyledons</taxon>
        <taxon>Gunneridae</taxon>
        <taxon>Pentapetalae</taxon>
        <taxon>asterids</taxon>
        <taxon>lamiids</taxon>
        <taxon>Lamiales</taxon>
        <taxon>Pedaliaceae</taxon>
        <taxon>Sesamum</taxon>
    </lineage>
</organism>